<evidence type="ECO:0000313" key="6">
    <source>
        <dbReference type="Proteomes" id="UP000188318"/>
    </source>
</evidence>
<dbReference type="Pfam" id="PF12796">
    <property type="entry name" value="Ank_2"/>
    <property type="match status" value="1"/>
</dbReference>
<dbReference type="Proteomes" id="UP000188318">
    <property type="component" value="Unassembled WGS sequence"/>
</dbReference>
<dbReference type="VEuPathDB" id="FungiDB:ASPCADRAFT_4225"/>
<dbReference type="OrthoDB" id="5086500at2759"/>
<evidence type="ECO:0000313" key="5">
    <source>
        <dbReference type="EMBL" id="OOF97618.1"/>
    </source>
</evidence>
<dbReference type="InterPro" id="IPR036770">
    <property type="entry name" value="Ankyrin_rpt-contain_sf"/>
</dbReference>
<dbReference type="Gene3D" id="1.25.40.20">
    <property type="entry name" value="Ankyrin repeat-containing domain"/>
    <property type="match status" value="1"/>
</dbReference>
<gene>
    <name evidence="5" type="ORF">ASPCADRAFT_4225</name>
</gene>
<dbReference type="EMBL" id="KV907497">
    <property type="protein sequence ID" value="OOF97618.1"/>
    <property type="molecule type" value="Genomic_DNA"/>
</dbReference>
<evidence type="ECO:0000256" key="2">
    <source>
        <dbReference type="ARBA" id="ARBA00023043"/>
    </source>
</evidence>
<evidence type="ECO:0000256" key="3">
    <source>
        <dbReference type="PROSITE-ProRule" id="PRU00023"/>
    </source>
</evidence>
<dbReference type="STRING" id="602072.A0A1R3RT17"/>
<sequence>MGDQSTFNNTDHTTTHNQAGHQVVNGGIYNINNYYTRSGGPIHKRAGSGTDIQDKSHLDKRLLEAARGGETEKVQQLLDDGANATATDAQGQTVLHIAASEGQTDIVSLLLKRGAKRDVTDNSDRQPAHLARLFGHIPLANKLELNLLG</sequence>
<accession>A0A1R3RT17</accession>
<protein>
    <submittedName>
        <fullName evidence="5">Uncharacterized protein</fullName>
    </submittedName>
</protein>
<dbReference type="SUPFAM" id="SSF48403">
    <property type="entry name" value="Ankyrin repeat"/>
    <property type="match status" value="1"/>
</dbReference>
<keyword evidence="1" id="KW-0677">Repeat</keyword>
<proteinExistence type="predicted"/>
<keyword evidence="2 3" id="KW-0040">ANK repeat</keyword>
<evidence type="ECO:0000256" key="4">
    <source>
        <dbReference type="SAM" id="MobiDB-lite"/>
    </source>
</evidence>
<feature type="region of interest" description="Disordered" evidence="4">
    <location>
        <begin position="1"/>
        <end position="21"/>
    </location>
</feature>
<name>A0A1R3RT17_ASPC5</name>
<organism evidence="5 6">
    <name type="scientific">Aspergillus carbonarius (strain ITEM 5010)</name>
    <dbReference type="NCBI Taxonomy" id="602072"/>
    <lineage>
        <taxon>Eukaryota</taxon>
        <taxon>Fungi</taxon>
        <taxon>Dikarya</taxon>
        <taxon>Ascomycota</taxon>
        <taxon>Pezizomycotina</taxon>
        <taxon>Eurotiomycetes</taxon>
        <taxon>Eurotiomycetidae</taxon>
        <taxon>Eurotiales</taxon>
        <taxon>Aspergillaceae</taxon>
        <taxon>Aspergillus</taxon>
        <taxon>Aspergillus subgen. Circumdati</taxon>
    </lineage>
</organism>
<dbReference type="SMART" id="SM00248">
    <property type="entry name" value="ANK"/>
    <property type="match status" value="2"/>
</dbReference>
<dbReference type="PROSITE" id="PS50297">
    <property type="entry name" value="ANK_REP_REGION"/>
    <property type="match status" value="1"/>
</dbReference>
<dbReference type="InterPro" id="IPR002110">
    <property type="entry name" value="Ankyrin_rpt"/>
</dbReference>
<dbReference type="PANTHER" id="PTHR24171">
    <property type="entry name" value="ANKYRIN REPEAT DOMAIN-CONTAINING PROTEIN 39-RELATED"/>
    <property type="match status" value="1"/>
</dbReference>
<dbReference type="PROSITE" id="PS50088">
    <property type="entry name" value="ANK_REPEAT"/>
    <property type="match status" value="1"/>
</dbReference>
<keyword evidence="6" id="KW-1185">Reference proteome</keyword>
<dbReference type="OMA" id="MGDGNTF"/>
<feature type="compositionally biased region" description="Low complexity" evidence="4">
    <location>
        <begin position="1"/>
        <end position="17"/>
    </location>
</feature>
<feature type="repeat" description="ANK" evidence="3">
    <location>
        <begin position="90"/>
        <end position="122"/>
    </location>
</feature>
<dbReference type="PANTHER" id="PTHR24171:SF9">
    <property type="entry name" value="ANKYRIN REPEAT DOMAIN-CONTAINING PROTEIN 39"/>
    <property type="match status" value="1"/>
</dbReference>
<evidence type="ECO:0000256" key="1">
    <source>
        <dbReference type="ARBA" id="ARBA00022737"/>
    </source>
</evidence>
<reference evidence="6" key="1">
    <citation type="journal article" date="2017" name="Genome Biol.">
        <title>Comparative genomics reveals high biological diversity and specific adaptations in the industrially and medically important fungal genus Aspergillus.</title>
        <authorList>
            <person name="de Vries R.P."/>
            <person name="Riley R."/>
            <person name="Wiebenga A."/>
            <person name="Aguilar-Osorio G."/>
            <person name="Amillis S."/>
            <person name="Uchima C.A."/>
            <person name="Anderluh G."/>
            <person name="Asadollahi M."/>
            <person name="Askin M."/>
            <person name="Barry K."/>
            <person name="Battaglia E."/>
            <person name="Bayram O."/>
            <person name="Benocci T."/>
            <person name="Braus-Stromeyer S.A."/>
            <person name="Caldana C."/>
            <person name="Canovas D."/>
            <person name="Cerqueira G.C."/>
            <person name="Chen F."/>
            <person name="Chen W."/>
            <person name="Choi C."/>
            <person name="Clum A."/>
            <person name="Dos Santos R.A."/>
            <person name="Damasio A.R."/>
            <person name="Diallinas G."/>
            <person name="Emri T."/>
            <person name="Fekete E."/>
            <person name="Flipphi M."/>
            <person name="Freyberg S."/>
            <person name="Gallo A."/>
            <person name="Gournas C."/>
            <person name="Habgood R."/>
            <person name="Hainaut M."/>
            <person name="Harispe M.L."/>
            <person name="Henrissat B."/>
            <person name="Hilden K.S."/>
            <person name="Hope R."/>
            <person name="Hossain A."/>
            <person name="Karabika E."/>
            <person name="Karaffa L."/>
            <person name="Karanyi Z."/>
            <person name="Krasevec N."/>
            <person name="Kuo A."/>
            <person name="Kusch H."/>
            <person name="LaButti K."/>
            <person name="Lagendijk E.L."/>
            <person name="Lapidus A."/>
            <person name="Levasseur A."/>
            <person name="Lindquist E."/>
            <person name="Lipzen A."/>
            <person name="Logrieco A.F."/>
            <person name="MacCabe A."/>
            <person name="Maekelae M.R."/>
            <person name="Malavazi I."/>
            <person name="Melin P."/>
            <person name="Meyer V."/>
            <person name="Mielnichuk N."/>
            <person name="Miskei M."/>
            <person name="Molnar A.P."/>
            <person name="Mule G."/>
            <person name="Ngan C.Y."/>
            <person name="Orejas M."/>
            <person name="Orosz E."/>
            <person name="Ouedraogo J.P."/>
            <person name="Overkamp K.M."/>
            <person name="Park H.-S."/>
            <person name="Perrone G."/>
            <person name="Piumi F."/>
            <person name="Punt P.J."/>
            <person name="Ram A.F."/>
            <person name="Ramon A."/>
            <person name="Rauscher S."/>
            <person name="Record E."/>
            <person name="Riano-Pachon D.M."/>
            <person name="Robert V."/>
            <person name="Roehrig J."/>
            <person name="Ruller R."/>
            <person name="Salamov A."/>
            <person name="Salih N.S."/>
            <person name="Samson R.A."/>
            <person name="Sandor E."/>
            <person name="Sanguinetti M."/>
            <person name="Schuetze T."/>
            <person name="Sepcic K."/>
            <person name="Shelest E."/>
            <person name="Sherlock G."/>
            <person name="Sophianopoulou V."/>
            <person name="Squina F.M."/>
            <person name="Sun H."/>
            <person name="Susca A."/>
            <person name="Todd R.B."/>
            <person name="Tsang A."/>
            <person name="Unkles S.E."/>
            <person name="van de Wiele N."/>
            <person name="van Rossen-Uffink D."/>
            <person name="Oliveira J.V."/>
            <person name="Vesth T.C."/>
            <person name="Visser J."/>
            <person name="Yu J.-H."/>
            <person name="Zhou M."/>
            <person name="Andersen M.R."/>
            <person name="Archer D.B."/>
            <person name="Baker S.E."/>
            <person name="Benoit I."/>
            <person name="Brakhage A.A."/>
            <person name="Braus G.H."/>
            <person name="Fischer R."/>
            <person name="Frisvad J.C."/>
            <person name="Goldman G.H."/>
            <person name="Houbraken J."/>
            <person name="Oakley B."/>
            <person name="Pocsi I."/>
            <person name="Scazzocchio C."/>
            <person name="Seiboth B."/>
            <person name="vanKuyk P.A."/>
            <person name="Wortman J."/>
            <person name="Dyer P.S."/>
            <person name="Grigoriev I.V."/>
        </authorList>
    </citation>
    <scope>NUCLEOTIDE SEQUENCE [LARGE SCALE GENOMIC DNA]</scope>
    <source>
        <strain evidence="6">ITEM 5010</strain>
    </source>
</reference>
<dbReference type="AlphaFoldDB" id="A0A1R3RT17"/>